<dbReference type="Proteomes" id="UP000092528">
    <property type="component" value="Chromosome 1"/>
</dbReference>
<dbReference type="PATRIC" id="fig|45658.7.peg.1552"/>
<dbReference type="EMBL" id="CP016414">
    <property type="protein sequence ID" value="ANU36695.1"/>
    <property type="molecule type" value="Genomic_DNA"/>
</dbReference>
<reference evidence="3 4" key="1">
    <citation type="submission" date="2016-07" db="EMBL/GenBank/DDBJ databases">
        <title>Genome sequencing of Vibrio scophthalmi strain VS-05, an isolated from Paralichthys olivaceus.</title>
        <authorList>
            <person name="Han H.-J."/>
        </authorList>
    </citation>
    <scope>NUCLEOTIDE SEQUENCE [LARGE SCALE GENOMIC DNA]</scope>
    <source>
        <strain evidence="3 4">VS-05</strain>
    </source>
</reference>
<keyword evidence="4" id="KW-1185">Reference proteome</keyword>
<dbReference type="SUPFAM" id="SSF48439">
    <property type="entry name" value="Protein prenylyltransferase"/>
    <property type="match status" value="1"/>
</dbReference>
<dbReference type="PANTHER" id="PTHR44943:SF4">
    <property type="entry name" value="TPR REPEAT-CONTAINING PROTEIN MJ0798"/>
    <property type="match status" value="1"/>
</dbReference>
<organism evidence="3 4">
    <name type="scientific">Vibrio scophthalmi</name>
    <dbReference type="NCBI Taxonomy" id="45658"/>
    <lineage>
        <taxon>Bacteria</taxon>
        <taxon>Pseudomonadati</taxon>
        <taxon>Pseudomonadota</taxon>
        <taxon>Gammaproteobacteria</taxon>
        <taxon>Vibrionales</taxon>
        <taxon>Vibrionaceae</taxon>
        <taxon>Vibrio</taxon>
    </lineage>
</organism>
<evidence type="ECO:0000256" key="1">
    <source>
        <dbReference type="ARBA" id="ARBA00022737"/>
    </source>
</evidence>
<sequence length="223" mass="25143">MNRLKTFLHLLKSSPTDSMALSRLEQLNAMIESHPDSASAYYQRGILLAGDYMLPAQVHGRSEQNDVPQAIDDFNTAIDLDPSLVDAYYQLANLYFALSIDDRTAQELLEKALNLAPNNIDCLLLYADLICCEGVNAYAIEILDRVISEDPSAKHFFYKARTLMDNGEIAWNADNFVQGGNLFQAAIEIFQQVTLMEDNDLYFPEAQEYINHCQNVLSSHVCH</sequence>
<gene>
    <name evidence="3" type="ORF">VSVS05_01570</name>
</gene>
<dbReference type="STRING" id="45658.VSVS12_01426"/>
<dbReference type="Pfam" id="PF13414">
    <property type="entry name" value="TPR_11"/>
    <property type="match status" value="1"/>
</dbReference>
<dbReference type="PANTHER" id="PTHR44943">
    <property type="entry name" value="CELLULOSE SYNTHASE OPERON PROTEIN C"/>
    <property type="match status" value="1"/>
</dbReference>
<dbReference type="InterPro" id="IPR051685">
    <property type="entry name" value="Ycf3/AcsC/BcsC/TPR_MFPF"/>
</dbReference>
<protein>
    <submittedName>
        <fullName evidence="3">Uncharacterized protein</fullName>
    </submittedName>
</protein>
<dbReference type="InterPro" id="IPR011990">
    <property type="entry name" value="TPR-like_helical_dom_sf"/>
</dbReference>
<proteinExistence type="predicted"/>
<keyword evidence="2" id="KW-0802">TPR repeat</keyword>
<accession>A0A1C7F998</accession>
<dbReference type="AlphaFoldDB" id="A0A1C7F998"/>
<name>A0A1C7F998_9VIBR</name>
<evidence type="ECO:0000256" key="2">
    <source>
        <dbReference type="ARBA" id="ARBA00022803"/>
    </source>
</evidence>
<dbReference type="Gene3D" id="1.25.40.10">
    <property type="entry name" value="Tetratricopeptide repeat domain"/>
    <property type="match status" value="1"/>
</dbReference>
<evidence type="ECO:0000313" key="4">
    <source>
        <dbReference type="Proteomes" id="UP000092528"/>
    </source>
</evidence>
<evidence type="ECO:0000313" key="3">
    <source>
        <dbReference type="EMBL" id="ANU36695.1"/>
    </source>
</evidence>
<keyword evidence="1" id="KW-0677">Repeat</keyword>